<dbReference type="EMBL" id="ML975262">
    <property type="protein sequence ID" value="KAF1837389.1"/>
    <property type="molecule type" value="Genomic_DNA"/>
</dbReference>
<gene>
    <name evidence="4" type="ORF">BDW02DRAFT_595544</name>
</gene>
<evidence type="ECO:0000256" key="2">
    <source>
        <dbReference type="SAM" id="SignalP"/>
    </source>
</evidence>
<dbReference type="SUPFAM" id="SSF49503">
    <property type="entry name" value="Cupredoxins"/>
    <property type="match status" value="1"/>
</dbReference>
<dbReference type="SUPFAM" id="SSF56112">
    <property type="entry name" value="Protein kinase-like (PK-like)"/>
    <property type="match status" value="1"/>
</dbReference>
<dbReference type="InterPro" id="IPR002575">
    <property type="entry name" value="Aminoglycoside_PTrfase"/>
</dbReference>
<reference evidence="4" key="1">
    <citation type="submission" date="2020-01" db="EMBL/GenBank/DDBJ databases">
        <authorList>
            <consortium name="DOE Joint Genome Institute"/>
            <person name="Haridas S."/>
            <person name="Albert R."/>
            <person name="Binder M."/>
            <person name="Bloem J."/>
            <person name="Labutti K."/>
            <person name="Salamov A."/>
            <person name="Andreopoulos B."/>
            <person name="Baker S.E."/>
            <person name="Barry K."/>
            <person name="Bills G."/>
            <person name="Bluhm B.H."/>
            <person name="Cannon C."/>
            <person name="Castanera R."/>
            <person name="Culley D.E."/>
            <person name="Daum C."/>
            <person name="Ezra D."/>
            <person name="Gonzalez J.B."/>
            <person name="Henrissat B."/>
            <person name="Kuo A."/>
            <person name="Liang C."/>
            <person name="Lipzen A."/>
            <person name="Lutzoni F."/>
            <person name="Magnuson J."/>
            <person name="Mondo S."/>
            <person name="Nolan M."/>
            <person name="Ohm R."/>
            <person name="Pangilinan J."/>
            <person name="Park H.-J."/>
            <person name="Ramirez L."/>
            <person name="Alfaro M."/>
            <person name="Sun H."/>
            <person name="Tritt A."/>
            <person name="Yoshinaga Y."/>
            <person name="Zwiers L.-H."/>
            <person name="Turgeon B.G."/>
            <person name="Goodwin S.B."/>
            <person name="Spatafora J.W."/>
            <person name="Crous P.W."/>
            <person name="Grigoriev I.V."/>
        </authorList>
    </citation>
    <scope>NUCLEOTIDE SEQUENCE</scope>
    <source>
        <strain evidence="4">P77</strain>
    </source>
</reference>
<feature type="signal peptide" evidence="2">
    <location>
        <begin position="1"/>
        <end position="18"/>
    </location>
</feature>
<dbReference type="InterPro" id="IPR052953">
    <property type="entry name" value="Ser-rich/MCO-related"/>
</dbReference>
<dbReference type="PANTHER" id="PTHR34883">
    <property type="entry name" value="SERINE-RICH PROTEIN, PUTATIVE-RELATED-RELATED"/>
    <property type="match status" value="1"/>
</dbReference>
<sequence>MYFSRATLVSALAGFASAQSASGAESAASPTLSTAVAGPVSTGTQNAMPGMVNTHVVQVGGPNGSLAFYPSNVVAAPGDLVQFQFHPKNHSVVQSTFDNPCVPIQNIMPNKTDAFYSGFMPTNASFAATSQVLTYTIRVSDEKPVWFYCSQGQHCQAGMVGAINAPAEGNKTMAAFVALAAQATENLSPGQAGGSTGGNTPVSPSAGGGSNAGSDNSGTGNPTATTSSGLTESTGAASSLHSQSMAGAVAQPVTGDAGPDGLRSLWLPRWTDCVASLRLTYSGTPAPMTTTEFWNRFASRKEDRERYIQVLRDTYEEHRVEEFGDQGYCSYTLLITPPDDLDLRNDDENREKKTVLQERGDAFLVQLRPAPHALNLDIVRAASKTYPSLAPTIRPLDLCFSGRLHAYEMKRLHGTPFSRLQPRERTLSTATRAKLECLILSFADLIAQTWHSASTTSRHIRADSPMESTSDMLSQCPGKVGSSIIHRLQKLAAGLPYGWLRERAETTLHAVHCMSDYPVVLNHGDLIPSNILIDEETWKITGLVDWAEAEYLPFGTCLYGLEHLLGYSAFEAEEEGLTFVYLDVAVRLRELFWMRLWRVAPGLEDREKDVRVMRDVGVLLWHGIAWDDGAIDRVVNEVDDVEELARLCAFLTVS</sequence>
<keyword evidence="2" id="KW-0732">Signal</keyword>
<protein>
    <recommendedName>
        <fullName evidence="3">Aminoglycoside phosphotransferase domain-containing protein</fullName>
    </recommendedName>
</protein>
<dbReference type="Gene3D" id="3.90.1200.10">
    <property type="match status" value="1"/>
</dbReference>
<proteinExistence type="predicted"/>
<dbReference type="Gene3D" id="2.60.40.420">
    <property type="entry name" value="Cupredoxins - blue copper proteins"/>
    <property type="match status" value="1"/>
</dbReference>
<dbReference type="OrthoDB" id="5598852at2759"/>
<dbReference type="InterPro" id="IPR008972">
    <property type="entry name" value="Cupredoxin"/>
</dbReference>
<feature type="compositionally biased region" description="Polar residues" evidence="1">
    <location>
        <begin position="222"/>
        <end position="245"/>
    </location>
</feature>
<evidence type="ECO:0000313" key="5">
    <source>
        <dbReference type="Proteomes" id="UP000800040"/>
    </source>
</evidence>
<dbReference type="AlphaFoldDB" id="A0A6A5KNU2"/>
<dbReference type="InterPro" id="IPR011009">
    <property type="entry name" value="Kinase-like_dom_sf"/>
</dbReference>
<accession>A0A6A5KNU2</accession>
<dbReference type="Pfam" id="PF01636">
    <property type="entry name" value="APH"/>
    <property type="match status" value="1"/>
</dbReference>
<evidence type="ECO:0000313" key="4">
    <source>
        <dbReference type="EMBL" id="KAF1837389.1"/>
    </source>
</evidence>
<feature type="domain" description="Aminoglycoside phosphotransferase" evidence="3">
    <location>
        <begin position="357"/>
        <end position="551"/>
    </location>
</feature>
<evidence type="ECO:0000259" key="3">
    <source>
        <dbReference type="Pfam" id="PF01636"/>
    </source>
</evidence>
<name>A0A6A5KNU2_9PLEO</name>
<feature type="chain" id="PRO_5025647022" description="Aminoglycoside phosphotransferase domain-containing protein" evidence="2">
    <location>
        <begin position="19"/>
        <end position="654"/>
    </location>
</feature>
<feature type="region of interest" description="Disordered" evidence="1">
    <location>
        <begin position="188"/>
        <end position="255"/>
    </location>
</feature>
<keyword evidence="5" id="KW-1185">Reference proteome</keyword>
<evidence type="ECO:0000256" key="1">
    <source>
        <dbReference type="SAM" id="MobiDB-lite"/>
    </source>
</evidence>
<organism evidence="4 5">
    <name type="scientific">Decorospora gaudefroyi</name>
    <dbReference type="NCBI Taxonomy" id="184978"/>
    <lineage>
        <taxon>Eukaryota</taxon>
        <taxon>Fungi</taxon>
        <taxon>Dikarya</taxon>
        <taxon>Ascomycota</taxon>
        <taxon>Pezizomycotina</taxon>
        <taxon>Dothideomycetes</taxon>
        <taxon>Pleosporomycetidae</taxon>
        <taxon>Pleosporales</taxon>
        <taxon>Pleosporineae</taxon>
        <taxon>Pleosporaceae</taxon>
        <taxon>Decorospora</taxon>
    </lineage>
</organism>
<dbReference type="CDD" id="cd00920">
    <property type="entry name" value="Cupredoxin"/>
    <property type="match status" value="1"/>
</dbReference>
<dbReference type="Proteomes" id="UP000800040">
    <property type="component" value="Unassembled WGS sequence"/>
</dbReference>
<feature type="compositionally biased region" description="Low complexity" evidence="1">
    <location>
        <begin position="212"/>
        <end position="221"/>
    </location>
</feature>
<dbReference type="PANTHER" id="PTHR34883:SF17">
    <property type="entry name" value="CUPREDOXIN"/>
    <property type="match status" value="1"/>
</dbReference>